<dbReference type="OrthoDB" id="145577at2157"/>
<name>A0A2H4U6G2_METSM</name>
<dbReference type="AlphaFoldDB" id="A0A2H4U6G2"/>
<accession>A0A2H4U6G2</accession>
<dbReference type="GeneID" id="35118590"/>
<evidence type="ECO:0000313" key="4">
    <source>
        <dbReference type="Proteomes" id="UP000232133"/>
    </source>
</evidence>
<dbReference type="EMBL" id="CP017803">
    <property type="protein sequence ID" value="ATZ59710.1"/>
    <property type="molecule type" value="Genomic_DNA"/>
</dbReference>
<dbReference type="InterPro" id="IPR041528">
    <property type="entry name" value="Cas6b_N"/>
</dbReference>
<reference evidence="3 4" key="1">
    <citation type="submission" date="2016-10" db="EMBL/GenBank/DDBJ databases">
        <authorList>
            <person name="Varghese N."/>
        </authorList>
    </citation>
    <scope>NUCLEOTIDE SEQUENCE [LARGE SCALE GENOMIC DNA]</scope>
    <source>
        <strain evidence="3 4">KB11</strain>
    </source>
</reference>
<protein>
    <recommendedName>
        <fullName evidence="5">DNA repair protein</fullName>
    </recommendedName>
</protein>
<dbReference type="Pfam" id="PF17262">
    <property type="entry name" value="Cas6b_C"/>
    <property type="match status" value="1"/>
</dbReference>
<proteinExistence type="predicted"/>
<dbReference type="InterPro" id="IPR020209">
    <property type="entry name" value="Cas6b_C"/>
</dbReference>
<dbReference type="Proteomes" id="UP000232133">
    <property type="component" value="Chromosome"/>
</dbReference>
<feature type="domain" description="Cas6b C-terminal" evidence="1">
    <location>
        <begin position="107"/>
        <end position="218"/>
    </location>
</feature>
<sequence>MKINTCNLLIKTDKDISQESNKLRGYIGNKFKNHPLLHNHYGNEKFLYSYPLVQYHILDGQAMIFGIEEGVDVLKDISGDLKELNLDHTHYSIEEKIIREKEVDVNTSNEEYHYKFITPWLALNTQNFKKYNNLDDWKEKKLFLNKILIGNILSMAKGLGIIVNRRIYVKTHLEPVSVNYKSVKMLGFTGEFKVRFKIPDYFGFGKGVSQGFGSVKQIIDEE</sequence>
<evidence type="ECO:0000259" key="2">
    <source>
        <dbReference type="Pfam" id="PF17955"/>
    </source>
</evidence>
<evidence type="ECO:0000313" key="3">
    <source>
        <dbReference type="EMBL" id="ATZ59710.1"/>
    </source>
</evidence>
<evidence type="ECO:0008006" key="5">
    <source>
        <dbReference type="Google" id="ProtNLM"/>
    </source>
</evidence>
<organism evidence="3 4">
    <name type="scientific">Methanobrevibacter smithii</name>
    <dbReference type="NCBI Taxonomy" id="2173"/>
    <lineage>
        <taxon>Archaea</taxon>
        <taxon>Methanobacteriati</taxon>
        <taxon>Methanobacteriota</taxon>
        <taxon>Methanomada group</taxon>
        <taxon>Methanobacteria</taxon>
        <taxon>Methanobacteriales</taxon>
        <taxon>Methanobacteriaceae</taxon>
        <taxon>Methanobrevibacter</taxon>
    </lineage>
</organism>
<gene>
    <name evidence="3" type="ORF">BK798_04390</name>
</gene>
<evidence type="ECO:0000259" key="1">
    <source>
        <dbReference type="Pfam" id="PF17262"/>
    </source>
</evidence>
<dbReference type="Pfam" id="PF17955">
    <property type="entry name" value="Cas6b_N"/>
    <property type="match status" value="1"/>
</dbReference>
<feature type="domain" description="Cas6b N-terminal" evidence="2">
    <location>
        <begin position="1"/>
        <end position="103"/>
    </location>
</feature>
<dbReference type="RefSeq" id="WP_019265791.1">
    <property type="nucleotide sequence ID" value="NZ_CABMLR010000012.1"/>
</dbReference>